<gene>
    <name evidence="9" type="ORF">HEB94_006252</name>
</gene>
<proteinExistence type="predicted"/>
<evidence type="ECO:0000313" key="10">
    <source>
        <dbReference type="Proteomes" id="UP000638648"/>
    </source>
</evidence>
<dbReference type="PANTHER" id="PTHR23513">
    <property type="entry name" value="INTEGRAL MEMBRANE EFFLUX PROTEIN-RELATED"/>
    <property type="match status" value="1"/>
</dbReference>
<evidence type="ECO:0000256" key="4">
    <source>
        <dbReference type="ARBA" id="ARBA00022692"/>
    </source>
</evidence>
<feature type="transmembrane region" description="Helical" evidence="7">
    <location>
        <begin position="251"/>
        <end position="274"/>
    </location>
</feature>
<feature type="transmembrane region" description="Helical" evidence="7">
    <location>
        <begin position="403"/>
        <end position="422"/>
    </location>
</feature>
<evidence type="ECO:0000256" key="3">
    <source>
        <dbReference type="ARBA" id="ARBA00022475"/>
    </source>
</evidence>
<comment type="subcellular location">
    <subcellularLocation>
        <location evidence="1">Cell inner membrane</location>
        <topology evidence="1">Multi-pass membrane protein</topology>
    </subcellularLocation>
</comment>
<dbReference type="InterPro" id="IPR020846">
    <property type="entry name" value="MFS_dom"/>
</dbReference>
<dbReference type="PROSITE" id="PS50850">
    <property type="entry name" value="MFS"/>
    <property type="match status" value="1"/>
</dbReference>
<evidence type="ECO:0000313" key="9">
    <source>
        <dbReference type="EMBL" id="MBE1609404.1"/>
    </source>
</evidence>
<evidence type="ECO:0000256" key="5">
    <source>
        <dbReference type="ARBA" id="ARBA00022989"/>
    </source>
</evidence>
<feature type="transmembrane region" description="Helical" evidence="7">
    <location>
        <begin position="129"/>
        <end position="146"/>
    </location>
</feature>
<keyword evidence="3" id="KW-1003">Cell membrane</keyword>
<feature type="domain" description="Major facilitator superfamily (MFS) profile" evidence="8">
    <location>
        <begin position="245"/>
        <end position="466"/>
    </location>
</feature>
<evidence type="ECO:0000256" key="7">
    <source>
        <dbReference type="SAM" id="Phobius"/>
    </source>
</evidence>
<dbReference type="PANTHER" id="PTHR23513:SF9">
    <property type="entry name" value="ENTEROBACTIN EXPORTER ENTS"/>
    <property type="match status" value="1"/>
</dbReference>
<dbReference type="Gene3D" id="1.20.1250.20">
    <property type="entry name" value="MFS general substrate transporter like domains"/>
    <property type="match status" value="2"/>
</dbReference>
<dbReference type="GO" id="GO:0005886">
    <property type="term" value="C:plasma membrane"/>
    <property type="evidence" value="ECO:0007669"/>
    <property type="project" value="UniProtKB-SubCell"/>
</dbReference>
<dbReference type="InterPro" id="IPR010290">
    <property type="entry name" value="TM_effector"/>
</dbReference>
<evidence type="ECO:0000256" key="2">
    <source>
        <dbReference type="ARBA" id="ARBA00022448"/>
    </source>
</evidence>
<feature type="transmembrane region" description="Helical" evidence="7">
    <location>
        <begin position="41"/>
        <end position="60"/>
    </location>
</feature>
<dbReference type="AlphaFoldDB" id="A0A927MZV3"/>
<evidence type="ECO:0000256" key="1">
    <source>
        <dbReference type="ARBA" id="ARBA00004429"/>
    </source>
</evidence>
<name>A0A927MZV3_9ACTN</name>
<feature type="transmembrane region" description="Helical" evidence="7">
    <location>
        <begin position="286"/>
        <end position="304"/>
    </location>
</feature>
<keyword evidence="6 7" id="KW-0472">Membrane</keyword>
<dbReference type="EMBL" id="JADBEM010000001">
    <property type="protein sequence ID" value="MBE1609404.1"/>
    <property type="molecule type" value="Genomic_DNA"/>
</dbReference>
<dbReference type="RefSeq" id="WP_192752985.1">
    <property type="nucleotide sequence ID" value="NZ_BAABJL010000214.1"/>
</dbReference>
<evidence type="ECO:0000259" key="8">
    <source>
        <dbReference type="PROSITE" id="PS50850"/>
    </source>
</evidence>
<comment type="caution">
    <text evidence="9">The sequence shown here is derived from an EMBL/GenBank/DDBJ whole genome shotgun (WGS) entry which is preliminary data.</text>
</comment>
<keyword evidence="4 7" id="KW-0812">Transmembrane</keyword>
<organism evidence="9 10">
    <name type="scientific">Actinopolymorpha pittospori</name>
    <dbReference type="NCBI Taxonomy" id="648752"/>
    <lineage>
        <taxon>Bacteria</taxon>
        <taxon>Bacillati</taxon>
        <taxon>Actinomycetota</taxon>
        <taxon>Actinomycetes</taxon>
        <taxon>Propionibacteriales</taxon>
        <taxon>Actinopolymorphaceae</taxon>
        <taxon>Actinopolymorpha</taxon>
    </lineage>
</organism>
<feature type="transmembrane region" description="Helical" evidence="7">
    <location>
        <begin position="167"/>
        <end position="190"/>
    </location>
</feature>
<dbReference type="InterPro" id="IPR036259">
    <property type="entry name" value="MFS_trans_sf"/>
</dbReference>
<feature type="transmembrane region" description="Helical" evidence="7">
    <location>
        <begin position="104"/>
        <end position="123"/>
    </location>
</feature>
<dbReference type="Pfam" id="PF05977">
    <property type="entry name" value="MFS_3"/>
    <property type="match status" value="1"/>
</dbReference>
<sequence>MTSPRPAEAAPGGRGPARWRRRLAALRLDLTPLRTSRDFRLLWIAGTVFYLGGMVSYVALPYQLYHLTGSNFAVGALGLIQLFPLIVCGLYGGALADRVDRRKVLVGTGIGQCLLTAVLLLNAAAPQPSVAVIYTVGALLAVAQALQRPSREALTPRVVRHDQLPAAITLSSIGLQTGMLAGPALGGLILASAGPAWAYAVDVAGLAIATVFFAALRPYPPLAASVQAGLAGTVRGIADGLRYAVRRRDLLGTYVVDLTAMLLAMPTVLFPAFASDVLHEPTALGLLYSAGTVGSLLATATSGWTSRVHHHGRAVVLAASIWGGAVVLAGLAPSVWLAVVALAIAGASDMISGVFRSVIWNQTIPDERRGRLAGIEMLSYSIGPLGGEARAGLVADAASVRTSIVSGGALCVLGVGLVAAWLRDFWRYDARTDEHAVRERELREAMSAQEAAAVPDAVPDAARTSS</sequence>
<feature type="transmembrane region" description="Helical" evidence="7">
    <location>
        <begin position="316"/>
        <end position="345"/>
    </location>
</feature>
<reference evidence="9" key="1">
    <citation type="submission" date="2020-10" db="EMBL/GenBank/DDBJ databases">
        <title>Sequencing the genomes of 1000 actinobacteria strains.</title>
        <authorList>
            <person name="Klenk H.-P."/>
        </authorList>
    </citation>
    <scope>NUCLEOTIDE SEQUENCE</scope>
    <source>
        <strain evidence="9">DSM 45354</strain>
    </source>
</reference>
<feature type="transmembrane region" description="Helical" evidence="7">
    <location>
        <begin position="72"/>
        <end position="92"/>
    </location>
</feature>
<protein>
    <submittedName>
        <fullName evidence="9">MFS family permease</fullName>
    </submittedName>
</protein>
<keyword evidence="5 7" id="KW-1133">Transmembrane helix</keyword>
<dbReference type="Proteomes" id="UP000638648">
    <property type="component" value="Unassembled WGS sequence"/>
</dbReference>
<keyword evidence="2" id="KW-0813">Transport</keyword>
<accession>A0A927MZV3</accession>
<dbReference type="SUPFAM" id="SSF103473">
    <property type="entry name" value="MFS general substrate transporter"/>
    <property type="match status" value="1"/>
</dbReference>
<evidence type="ECO:0000256" key="6">
    <source>
        <dbReference type="ARBA" id="ARBA00023136"/>
    </source>
</evidence>
<keyword evidence="10" id="KW-1185">Reference proteome</keyword>
<feature type="transmembrane region" description="Helical" evidence="7">
    <location>
        <begin position="196"/>
        <end position="216"/>
    </location>
</feature>
<dbReference type="CDD" id="cd06173">
    <property type="entry name" value="MFS_MefA_like"/>
    <property type="match status" value="1"/>
</dbReference>
<dbReference type="GO" id="GO:0022857">
    <property type="term" value="F:transmembrane transporter activity"/>
    <property type="evidence" value="ECO:0007669"/>
    <property type="project" value="InterPro"/>
</dbReference>